<dbReference type="EMBL" id="LVVM01002767">
    <property type="protein sequence ID" value="OJA15974.1"/>
    <property type="molecule type" value="Genomic_DNA"/>
</dbReference>
<accession>A0A1J8Q2Z5</accession>
<evidence type="ECO:0000313" key="1">
    <source>
        <dbReference type="EMBL" id="OJA15974.1"/>
    </source>
</evidence>
<dbReference type="Proteomes" id="UP000183567">
    <property type="component" value="Unassembled WGS sequence"/>
</dbReference>
<evidence type="ECO:0000313" key="2">
    <source>
        <dbReference type="Proteomes" id="UP000183567"/>
    </source>
</evidence>
<gene>
    <name evidence="1" type="ORF">AZE42_09715</name>
</gene>
<dbReference type="AlphaFoldDB" id="A0A1J8Q2Z5"/>
<comment type="caution">
    <text evidence="1">The sequence shown here is derived from an EMBL/GenBank/DDBJ whole genome shotgun (WGS) entry which is preliminary data.</text>
</comment>
<organism evidence="1 2">
    <name type="scientific">Rhizopogon vesiculosus</name>
    <dbReference type="NCBI Taxonomy" id="180088"/>
    <lineage>
        <taxon>Eukaryota</taxon>
        <taxon>Fungi</taxon>
        <taxon>Dikarya</taxon>
        <taxon>Basidiomycota</taxon>
        <taxon>Agaricomycotina</taxon>
        <taxon>Agaricomycetes</taxon>
        <taxon>Agaricomycetidae</taxon>
        <taxon>Boletales</taxon>
        <taxon>Suillineae</taxon>
        <taxon>Rhizopogonaceae</taxon>
        <taxon>Rhizopogon</taxon>
    </lineage>
</organism>
<sequence>MELQVASSSKRITPFDRIYVTDEEKALKEHGDNALMLFGVLQYPERQL</sequence>
<keyword evidence="2" id="KW-1185">Reference proteome</keyword>
<protein>
    <submittedName>
        <fullName evidence="1">Uncharacterized protein</fullName>
    </submittedName>
</protein>
<proteinExistence type="predicted"/>
<name>A0A1J8Q2Z5_9AGAM</name>
<reference evidence="1 2" key="1">
    <citation type="submission" date="2016-03" db="EMBL/GenBank/DDBJ databases">
        <title>Comparative genomics of the ectomycorrhizal sister species Rhizopogon vinicolor and Rhizopogon vesiculosus (Basidiomycota: Boletales) reveals a divergence of the mating type B locus.</title>
        <authorList>
            <person name="Mujic A.B."/>
            <person name="Kuo A."/>
            <person name="Tritt A."/>
            <person name="Lipzen A."/>
            <person name="Chen C."/>
            <person name="Johnson J."/>
            <person name="Sharma A."/>
            <person name="Barry K."/>
            <person name="Grigoriev I.V."/>
            <person name="Spatafora J.W."/>
        </authorList>
    </citation>
    <scope>NUCLEOTIDE SEQUENCE [LARGE SCALE GENOMIC DNA]</scope>
    <source>
        <strain evidence="1 2">AM-OR11-056</strain>
    </source>
</reference>